<organism evidence="1 2">
    <name type="scientific">Parablautia muri</name>
    <dbReference type="NCBI Taxonomy" id="2320879"/>
    <lineage>
        <taxon>Bacteria</taxon>
        <taxon>Bacillati</taxon>
        <taxon>Bacillota</taxon>
        <taxon>Clostridia</taxon>
        <taxon>Lachnospirales</taxon>
        <taxon>Lachnospiraceae</taxon>
        <taxon>Parablautia</taxon>
    </lineage>
</organism>
<evidence type="ECO:0000313" key="2">
    <source>
        <dbReference type="Proteomes" id="UP001154420"/>
    </source>
</evidence>
<comment type="caution">
    <text evidence="1">The sequence shown here is derived from an EMBL/GenBank/DDBJ whole genome shotgun (WGS) entry which is preliminary data.</text>
</comment>
<gene>
    <name evidence="1" type="ORF">D5281_01660</name>
</gene>
<reference evidence="1" key="1">
    <citation type="submission" date="2018-09" db="EMBL/GenBank/DDBJ databases">
        <title>Murine metabolic-syndrome-specific gut microbial biobank.</title>
        <authorList>
            <person name="Liu C."/>
        </authorList>
    </citation>
    <scope>NUCLEOTIDE SEQUENCE</scope>
    <source>
        <strain evidence="1">D42-62</strain>
    </source>
</reference>
<dbReference type="AlphaFoldDB" id="A0A9X5BCX0"/>
<dbReference type="OrthoDB" id="9795420at2"/>
<keyword evidence="2" id="KW-1185">Reference proteome</keyword>
<evidence type="ECO:0000313" key="1">
    <source>
        <dbReference type="EMBL" id="NBJ91322.1"/>
    </source>
</evidence>
<proteinExistence type="predicted"/>
<dbReference type="RefSeq" id="WP_160558394.1">
    <property type="nucleotide sequence ID" value="NZ_QZDT01000001.1"/>
</dbReference>
<dbReference type="Proteomes" id="UP001154420">
    <property type="component" value="Unassembled WGS sequence"/>
</dbReference>
<protein>
    <submittedName>
        <fullName evidence="1">Uncharacterized protein</fullName>
    </submittedName>
</protein>
<dbReference type="EMBL" id="QZDT01000001">
    <property type="protein sequence ID" value="NBJ91322.1"/>
    <property type="molecule type" value="Genomic_DNA"/>
</dbReference>
<sequence length="334" mass="39831">MNLMEIDDKEWRRYEKKWDWRDFYFHKVLRRHIFEKYFHCDIVMPYYAHRWVMGKEKTNRWIADKIKSGIPFMVARFGNTELQTVIRILERNLENRGAETDAEFRKWFGRLREWSGFFPNDEKLAGDFAKLLLETCQQTDLLAMWHCHMEDYVIDKYMGDVELTYLTRLEPWRAKRPWSAALKGKKVLVIHPFEDSIHKQYKKRERLFKNKNVLPEFELKTLKAVQTIAGEQDNRFSSWFEALDYMYQEALKINFDIAIIGCGAYGMPLAAKLKMAGKQAIHMGGATQLLFGIKGKRWVDSPTVKLDFNEAWDYPMDHEMPSNFKTVEGGCYWK</sequence>
<name>A0A9X5BCX0_9FIRM</name>
<accession>A0A9X5BCX0</accession>